<dbReference type="PATRIC" id="fig|718255.3.peg.3334"/>
<sequence length="157" mass="16965">MKSTNMKERKKMRAKQVTALMMAATLAVTSNGVTALAAPAADAATESAAVAEVTEEEVEETEDVVKSTVDETQKDVEVTATPSKTEATYGEKVTITTKLDKMSDKLTVDQYVLYAGSDVVESNQTGTFEITPVNGVIYKVQVIFVKSGQQAKEYKEL</sequence>
<dbReference type="EMBL" id="FP929050">
    <property type="protein sequence ID" value="CBL12681.1"/>
    <property type="molecule type" value="Genomic_DNA"/>
</dbReference>
<evidence type="ECO:0000256" key="1">
    <source>
        <dbReference type="SAM" id="SignalP"/>
    </source>
</evidence>
<keyword evidence="1" id="KW-0732">Signal</keyword>
<dbReference type="KEGG" id="rix:RO1_21680"/>
<evidence type="ECO:0000313" key="2">
    <source>
        <dbReference type="EMBL" id="CBL12681.1"/>
    </source>
</evidence>
<dbReference type="AlphaFoldDB" id="D4KZ91"/>
<name>D4KZ91_9FIRM</name>
<feature type="chain" id="PRO_5003060589" evidence="1">
    <location>
        <begin position="38"/>
        <end position="157"/>
    </location>
</feature>
<proteinExistence type="predicted"/>
<dbReference type="Proteomes" id="UP000008953">
    <property type="component" value="Chromosome"/>
</dbReference>
<reference evidence="2 3" key="1">
    <citation type="submission" date="2010-03" db="EMBL/GenBank/DDBJ databases">
        <title>The genome sequence of Roseburia intestinalis XB6B4.</title>
        <authorList>
            <consortium name="metaHIT consortium -- http://www.metahit.eu/"/>
            <person name="Pajon A."/>
            <person name="Turner K."/>
            <person name="Parkhill J."/>
            <person name="Bernalier A."/>
        </authorList>
    </citation>
    <scope>NUCLEOTIDE SEQUENCE [LARGE SCALE GENOMIC DNA]</scope>
    <source>
        <strain evidence="2 3">XB6B4</strain>
    </source>
</reference>
<dbReference type="HOGENOM" id="CLU_1676529_0_0_9"/>
<evidence type="ECO:0000313" key="3">
    <source>
        <dbReference type="Proteomes" id="UP000008953"/>
    </source>
</evidence>
<gene>
    <name evidence="2" type="ORF">RO1_21680</name>
</gene>
<accession>D4KZ91</accession>
<organism evidence="2 3">
    <name type="scientific">Roseburia intestinalis XB6B4</name>
    <dbReference type="NCBI Taxonomy" id="718255"/>
    <lineage>
        <taxon>Bacteria</taxon>
        <taxon>Bacillati</taxon>
        <taxon>Bacillota</taxon>
        <taxon>Clostridia</taxon>
        <taxon>Lachnospirales</taxon>
        <taxon>Lachnospiraceae</taxon>
        <taxon>Roseburia</taxon>
    </lineage>
</organism>
<protein>
    <submittedName>
        <fullName evidence="2">Uncharacterized protein</fullName>
    </submittedName>
</protein>
<feature type="signal peptide" evidence="1">
    <location>
        <begin position="1"/>
        <end position="37"/>
    </location>
</feature>
<reference evidence="2 3" key="2">
    <citation type="submission" date="2010-03" db="EMBL/GenBank/DDBJ databases">
        <authorList>
            <person name="Pajon A."/>
        </authorList>
    </citation>
    <scope>NUCLEOTIDE SEQUENCE [LARGE SCALE GENOMIC DNA]</scope>
    <source>
        <strain evidence="2 3">XB6B4</strain>
    </source>
</reference>